<dbReference type="InterPro" id="IPR036028">
    <property type="entry name" value="SH3-like_dom_sf"/>
</dbReference>
<keyword evidence="8" id="KW-1185">Reference proteome</keyword>
<evidence type="ECO:0000256" key="4">
    <source>
        <dbReference type="SAM" id="Phobius"/>
    </source>
</evidence>
<evidence type="ECO:0000256" key="5">
    <source>
        <dbReference type="SAM" id="SignalP"/>
    </source>
</evidence>
<keyword evidence="1 2" id="KW-0728">SH3 domain</keyword>
<dbReference type="Gene3D" id="2.30.30.40">
    <property type="entry name" value="SH3 Domains"/>
    <property type="match status" value="1"/>
</dbReference>
<feature type="region of interest" description="Disordered" evidence="3">
    <location>
        <begin position="249"/>
        <end position="273"/>
    </location>
</feature>
<dbReference type="RefSeq" id="XP_066802178.1">
    <property type="nucleotide sequence ID" value="XM_066947764.1"/>
</dbReference>
<dbReference type="SUPFAM" id="SSF50044">
    <property type="entry name" value="SH3-domain"/>
    <property type="match status" value="1"/>
</dbReference>
<dbReference type="Proteomes" id="UP001388673">
    <property type="component" value="Unassembled WGS sequence"/>
</dbReference>
<dbReference type="GeneID" id="92181925"/>
<feature type="region of interest" description="Disordered" evidence="3">
    <location>
        <begin position="351"/>
        <end position="389"/>
    </location>
</feature>
<evidence type="ECO:0000256" key="2">
    <source>
        <dbReference type="PROSITE-ProRule" id="PRU00192"/>
    </source>
</evidence>
<evidence type="ECO:0000313" key="8">
    <source>
        <dbReference type="Proteomes" id="UP001388673"/>
    </source>
</evidence>
<feature type="domain" description="SH3" evidence="6">
    <location>
        <begin position="439"/>
        <end position="506"/>
    </location>
</feature>
<keyword evidence="4" id="KW-0812">Transmembrane</keyword>
<gene>
    <name evidence="7" type="ORF">IAR55_004667</name>
</gene>
<keyword evidence="4" id="KW-1133">Transmembrane helix</keyword>
<reference evidence="7 8" key="1">
    <citation type="journal article" date="2024" name="bioRxiv">
        <title>Comparative genomics of Cryptococcus and Kwoniella reveals pathogenesis evolution and contrasting karyotype dynamics via intercentromeric recombination or chromosome fusion.</title>
        <authorList>
            <person name="Coelho M.A."/>
            <person name="David-Palma M."/>
            <person name="Shea T."/>
            <person name="Bowers K."/>
            <person name="McGinley-Smith S."/>
            <person name="Mohammad A.W."/>
            <person name="Gnirke A."/>
            <person name="Yurkov A.M."/>
            <person name="Nowrousian M."/>
            <person name="Sun S."/>
            <person name="Cuomo C.A."/>
            <person name="Heitman J."/>
        </authorList>
    </citation>
    <scope>NUCLEOTIDE SEQUENCE [LARGE SCALE GENOMIC DNA]</scope>
    <source>
        <strain evidence="7 8">CBS 13917</strain>
    </source>
</reference>
<protein>
    <recommendedName>
        <fullName evidence="6">SH3 domain-containing protein</fullName>
    </recommendedName>
</protein>
<name>A0AAW0YY28_9TREE</name>
<feature type="transmembrane region" description="Helical" evidence="4">
    <location>
        <begin position="283"/>
        <end position="307"/>
    </location>
</feature>
<dbReference type="InterPro" id="IPR001452">
    <property type="entry name" value="SH3_domain"/>
</dbReference>
<evidence type="ECO:0000259" key="6">
    <source>
        <dbReference type="PROSITE" id="PS50002"/>
    </source>
</evidence>
<comment type="caution">
    <text evidence="7">The sequence shown here is derived from an EMBL/GenBank/DDBJ whole genome shotgun (WGS) entry which is preliminary data.</text>
</comment>
<sequence>MLGRWDVLALSLATLLSGVGVNGQQIQGGCLRLLGSLACPAYQYAYLSPGNLSNAFPFFAGVTDVASFDVAALNYFVNPFQFTTTKFGDNQLGCSNASTAVLRWERTVLCSQWVNEQWSVECTALYNSSSAATSMKMVCQNTCLEYSANEHEIVNSTEYCPGPDLTAGARDTQLNKDFVDCTNWTTYATNDSASCVQGSDNEGNCGFGTSVAQLCNFCQGSEPDDCCYAGTTDMSVCGYTLPVRTSFTSSTPATATSTNGGGPTGTSASDNAGTSSKLTGGKLAGTIVGSVIGGLLLLGLLLLLLLCCKRRRRGNKRDSASSFAASQAGAGAGGAAAGGVFGSFFGGNTVRNSSGGPQNTSEKGLLGNNASSPTMGGDTLYSPSFMNGNGHGNGKMPDGLGVGGGVGAFAGGVASGTRTSGVVLPRVRDENQNGNRWIEPGMEVTVLWPYQASLPDELELRPGMKLRVVRLYDDAWGTAEVISGPEHYEIGKQGAFPIVCVSEGSSFGSTSSNSTDSSH</sequence>
<dbReference type="AlphaFoldDB" id="A0AAW0YY28"/>
<feature type="signal peptide" evidence="5">
    <location>
        <begin position="1"/>
        <end position="23"/>
    </location>
</feature>
<accession>A0AAW0YY28</accession>
<dbReference type="PROSITE" id="PS50002">
    <property type="entry name" value="SH3"/>
    <property type="match status" value="1"/>
</dbReference>
<dbReference type="EMBL" id="JBCAWK010000008">
    <property type="protein sequence ID" value="KAK8850747.1"/>
    <property type="molecule type" value="Genomic_DNA"/>
</dbReference>
<feature type="chain" id="PRO_5044013267" description="SH3 domain-containing protein" evidence="5">
    <location>
        <begin position="24"/>
        <end position="519"/>
    </location>
</feature>
<evidence type="ECO:0000313" key="7">
    <source>
        <dbReference type="EMBL" id="KAK8850747.1"/>
    </source>
</evidence>
<dbReference type="SMART" id="SM00326">
    <property type="entry name" value="SH3"/>
    <property type="match status" value="1"/>
</dbReference>
<keyword evidence="5" id="KW-0732">Signal</keyword>
<dbReference type="KEGG" id="kne:92181925"/>
<feature type="compositionally biased region" description="Low complexity" evidence="3">
    <location>
        <begin position="249"/>
        <end position="258"/>
    </location>
</feature>
<keyword evidence="4" id="KW-0472">Membrane</keyword>
<proteinExistence type="predicted"/>
<evidence type="ECO:0000256" key="3">
    <source>
        <dbReference type="SAM" id="MobiDB-lite"/>
    </source>
</evidence>
<organism evidence="7 8">
    <name type="scientific">Kwoniella newhampshirensis</name>
    <dbReference type="NCBI Taxonomy" id="1651941"/>
    <lineage>
        <taxon>Eukaryota</taxon>
        <taxon>Fungi</taxon>
        <taxon>Dikarya</taxon>
        <taxon>Basidiomycota</taxon>
        <taxon>Agaricomycotina</taxon>
        <taxon>Tremellomycetes</taxon>
        <taxon>Tremellales</taxon>
        <taxon>Cryptococcaceae</taxon>
        <taxon>Kwoniella</taxon>
    </lineage>
</organism>
<feature type="compositionally biased region" description="Polar residues" evidence="3">
    <location>
        <begin position="351"/>
        <end position="374"/>
    </location>
</feature>
<evidence type="ECO:0000256" key="1">
    <source>
        <dbReference type="ARBA" id="ARBA00022443"/>
    </source>
</evidence>